<evidence type="ECO:0008006" key="3">
    <source>
        <dbReference type="Google" id="ProtNLM"/>
    </source>
</evidence>
<dbReference type="PANTHER" id="PTHR12356:SF18">
    <property type="entry name" value="NUDC DOMAIN-CONTAINING PROTEIN 2"/>
    <property type="match status" value="1"/>
</dbReference>
<dbReference type="GO" id="GO:0051082">
    <property type="term" value="F:unfolded protein binding"/>
    <property type="evidence" value="ECO:0007669"/>
    <property type="project" value="TreeGrafter"/>
</dbReference>
<dbReference type="GO" id="GO:0005737">
    <property type="term" value="C:cytoplasm"/>
    <property type="evidence" value="ECO:0007669"/>
    <property type="project" value="TreeGrafter"/>
</dbReference>
<name>A0AAD9MHY4_PROWI</name>
<sequence length="132" mass="14661">MDRIAPTDNHAYIHNGQKVYDEVTILIDLPPGVRAKDLSIAIREAHVTVGIKGLPPYLDVKDGILSLHLAKAHRGQTWLAAIAGHDLEASQQAEDQRRLMLERFQAEHPGFDFSQAEFNGEVPDPASFLKDI</sequence>
<dbReference type="InterPro" id="IPR037898">
    <property type="entry name" value="NudC_fam"/>
</dbReference>
<gene>
    <name evidence="1" type="ORF">QBZ16_002965</name>
</gene>
<dbReference type="AlphaFoldDB" id="A0AAD9MHY4"/>
<protein>
    <recommendedName>
        <fullName evidence="3">CS domain-containing protein</fullName>
    </recommendedName>
</protein>
<accession>A0AAD9MHY4</accession>
<comment type="caution">
    <text evidence="1">The sequence shown here is derived from an EMBL/GenBank/DDBJ whole genome shotgun (WGS) entry which is preliminary data.</text>
</comment>
<proteinExistence type="predicted"/>
<evidence type="ECO:0000313" key="1">
    <source>
        <dbReference type="EMBL" id="KAK2079274.1"/>
    </source>
</evidence>
<evidence type="ECO:0000313" key="2">
    <source>
        <dbReference type="Proteomes" id="UP001255856"/>
    </source>
</evidence>
<dbReference type="Proteomes" id="UP001255856">
    <property type="component" value="Unassembled WGS sequence"/>
</dbReference>
<dbReference type="PANTHER" id="PTHR12356">
    <property type="entry name" value="NUCLEAR MOVEMENT PROTEIN NUDC"/>
    <property type="match status" value="1"/>
</dbReference>
<reference evidence="1" key="1">
    <citation type="submission" date="2021-01" db="EMBL/GenBank/DDBJ databases">
        <authorList>
            <person name="Eckstrom K.M.E."/>
        </authorList>
    </citation>
    <scope>NUCLEOTIDE SEQUENCE</scope>
    <source>
        <strain evidence="1">UVCC 0001</strain>
    </source>
</reference>
<dbReference type="GO" id="GO:0006457">
    <property type="term" value="P:protein folding"/>
    <property type="evidence" value="ECO:0007669"/>
    <property type="project" value="TreeGrafter"/>
</dbReference>
<dbReference type="CDD" id="cd06467">
    <property type="entry name" value="p23_NUDC_like"/>
    <property type="match status" value="1"/>
</dbReference>
<dbReference type="EMBL" id="JASFZW010000003">
    <property type="protein sequence ID" value="KAK2079274.1"/>
    <property type="molecule type" value="Genomic_DNA"/>
</dbReference>
<dbReference type="Gene3D" id="2.60.40.790">
    <property type="match status" value="1"/>
</dbReference>
<dbReference type="InterPro" id="IPR008978">
    <property type="entry name" value="HSP20-like_chaperone"/>
</dbReference>
<dbReference type="SUPFAM" id="SSF49764">
    <property type="entry name" value="HSP20-like chaperones"/>
    <property type="match status" value="1"/>
</dbReference>
<keyword evidence="2" id="KW-1185">Reference proteome</keyword>
<organism evidence="1 2">
    <name type="scientific">Prototheca wickerhamii</name>
    <dbReference type="NCBI Taxonomy" id="3111"/>
    <lineage>
        <taxon>Eukaryota</taxon>
        <taxon>Viridiplantae</taxon>
        <taxon>Chlorophyta</taxon>
        <taxon>core chlorophytes</taxon>
        <taxon>Trebouxiophyceae</taxon>
        <taxon>Chlorellales</taxon>
        <taxon>Chlorellaceae</taxon>
        <taxon>Prototheca</taxon>
    </lineage>
</organism>